<organism evidence="2 3">
    <name type="scientific">Colwellia marinimaniae</name>
    <dbReference type="NCBI Taxonomy" id="1513592"/>
    <lineage>
        <taxon>Bacteria</taxon>
        <taxon>Pseudomonadati</taxon>
        <taxon>Pseudomonadota</taxon>
        <taxon>Gammaproteobacteria</taxon>
        <taxon>Alteromonadales</taxon>
        <taxon>Colwelliaceae</taxon>
        <taxon>Colwellia</taxon>
    </lineage>
</organism>
<name>A0ABQ0MU07_9GAMM</name>
<proteinExistence type="predicted"/>
<gene>
    <name evidence="2" type="ORF">MTCD1_01425</name>
</gene>
<dbReference type="PROSITE" id="PS50003">
    <property type="entry name" value="PH_DOMAIN"/>
    <property type="match status" value="1"/>
</dbReference>
<dbReference type="InterPro" id="IPR001849">
    <property type="entry name" value="PH_domain"/>
</dbReference>
<keyword evidence="3" id="KW-1185">Reference proteome</keyword>
<dbReference type="Proteomes" id="UP000197068">
    <property type="component" value="Unassembled WGS sequence"/>
</dbReference>
<evidence type="ECO:0000259" key="1">
    <source>
        <dbReference type="PROSITE" id="PS50003"/>
    </source>
</evidence>
<sequence>MFKLRSEMQAVEFYAENEDAEHLHKWTGQLNEHYLKIGDMLHTWQKNGR</sequence>
<evidence type="ECO:0000313" key="2">
    <source>
        <dbReference type="EMBL" id="GAW95822.1"/>
    </source>
</evidence>
<feature type="domain" description="PH" evidence="1">
    <location>
        <begin position="1"/>
        <end position="35"/>
    </location>
</feature>
<comment type="caution">
    <text evidence="2">The sequence shown here is derived from an EMBL/GenBank/DDBJ whole genome shotgun (WGS) entry which is preliminary data.</text>
</comment>
<dbReference type="RefSeq" id="WP_157447785.1">
    <property type="nucleotide sequence ID" value="NZ_BDQM01000008.1"/>
</dbReference>
<evidence type="ECO:0000313" key="3">
    <source>
        <dbReference type="Proteomes" id="UP000197068"/>
    </source>
</evidence>
<accession>A0ABQ0MU07</accession>
<protein>
    <recommendedName>
        <fullName evidence="1">PH domain-containing protein</fullName>
    </recommendedName>
</protein>
<dbReference type="EMBL" id="BDQM01000008">
    <property type="protein sequence ID" value="GAW95822.1"/>
    <property type="molecule type" value="Genomic_DNA"/>
</dbReference>
<reference evidence="2 3" key="1">
    <citation type="submission" date="2017-06" db="EMBL/GenBank/DDBJ databases">
        <title>Whole Genome Sequences of Colwellia marinimaniae MTCD1.</title>
        <authorList>
            <person name="Kusumoto H."/>
            <person name="Inoue M."/>
            <person name="Tanikawa K."/>
            <person name="Maeji H."/>
            <person name="Cameron J.H."/>
            <person name="Bartlett D.H."/>
        </authorList>
    </citation>
    <scope>NUCLEOTIDE SEQUENCE [LARGE SCALE GENOMIC DNA]</scope>
    <source>
        <strain evidence="2 3">MTCD1</strain>
    </source>
</reference>